<feature type="transmembrane region" description="Helical" evidence="1">
    <location>
        <begin position="21"/>
        <end position="39"/>
    </location>
</feature>
<gene>
    <name evidence="2" type="ORF">B0H67DRAFT_298133</name>
</gene>
<feature type="transmembrane region" description="Helical" evidence="1">
    <location>
        <begin position="118"/>
        <end position="137"/>
    </location>
</feature>
<dbReference type="AlphaFoldDB" id="A0AA40A9A9"/>
<keyword evidence="1" id="KW-1133">Transmembrane helix</keyword>
<accession>A0AA40A9A9</accession>
<protein>
    <submittedName>
        <fullName evidence="2">Uncharacterized protein</fullName>
    </submittedName>
</protein>
<keyword evidence="3" id="KW-1185">Reference proteome</keyword>
<evidence type="ECO:0000313" key="3">
    <source>
        <dbReference type="Proteomes" id="UP001172102"/>
    </source>
</evidence>
<name>A0AA40A9A9_9PEZI</name>
<comment type="caution">
    <text evidence="2">The sequence shown here is derived from an EMBL/GenBank/DDBJ whole genome shotgun (WGS) entry which is preliminary data.</text>
</comment>
<keyword evidence="1" id="KW-0472">Membrane</keyword>
<reference evidence="2" key="1">
    <citation type="submission" date="2023-06" db="EMBL/GenBank/DDBJ databases">
        <title>Genome-scale phylogeny and comparative genomics of the fungal order Sordariales.</title>
        <authorList>
            <consortium name="Lawrence Berkeley National Laboratory"/>
            <person name="Hensen N."/>
            <person name="Bonometti L."/>
            <person name="Westerberg I."/>
            <person name="Brannstrom I.O."/>
            <person name="Guillou S."/>
            <person name="Cros-Aarteil S."/>
            <person name="Calhoun S."/>
            <person name="Haridas S."/>
            <person name="Kuo A."/>
            <person name="Mondo S."/>
            <person name="Pangilinan J."/>
            <person name="Riley R."/>
            <person name="Labutti K."/>
            <person name="Andreopoulos B."/>
            <person name="Lipzen A."/>
            <person name="Chen C."/>
            <person name="Yanf M."/>
            <person name="Daum C."/>
            <person name="Ng V."/>
            <person name="Clum A."/>
            <person name="Steindorff A."/>
            <person name="Ohm R."/>
            <person name="Martin F."/>
            <person name="Silar P."/>
            <person name="Natvig D."/>
            <person name="Lalanne C."/>
            <person name="Gautier V."/>
            <person name="Ament-Velasquez S.L."/>
            <person name="Kruys A."/>
            <person name="Hutchinson M.I."/>
            <person name="Powell A.J."/>
            <person name="Barry K."/>
            <person name="Miller A.N."/>
            <person name="Grigoriev I.V."/>
            <person name="Debuchy R."/>
            <person name="Gladieux P."/>
            <person name="Thoren M.H."/>
            <person name="Johannesson H."/>
        </authorList>
    </citation>
    <scope>NUCLEOTIDE SEQUENCE</scope>
    <source>
        <strain evidence="2">SMH4607-1</strain>
    </source>
</reference>
<dbReference type="EMBL" id="JAUKUA010000005">
    <property type="protein sequence ID" value="KAK0711653.1"/>
    <property type="molecule type" value="Genomic_DNA"/>
</dbReference>
<dbReference type="Proteomes" id="UP001172102">
    <property type="component" value="Unassembled WGS sequence"/>
</dbReference>
<organism evidence="2 3">
    <name type="scientific">Lasiosphaeris hirsuta</name>
    <dbReference type="NCBI Taxonomy" id="260670"/>
    <lineage>
        <taxon>Eukaryota</taxon>
        <taxon>Fungi</taxon>
        <taxon>Dikarya</taxon>
        <taxon>Ascomycota</taxon>
        <taxon>Pezizomycotina</taxon>
        <taxon>Sordariomycetes</taxon>
        <taxon>Sordariomycetidae</taxon>
        <taxon>Sordariales</taxon>
        <taxon>Lasiosphaeriaceae</taxon>
        <taxon>Lasiosphaeris</taxon>
    </lineage>
</organism>
<keyword evidence="1" id="KW-0812">Transmembrane</keyword>
<sequence length="177" mass="19256">MLTGCLQQLEFVRLWMLVRQLVELFVLLRLLLRLLILLHCTCNPSPFRPISSCPPPWWTGSTGSAECVVVAVAVIPMPLLAPLARTGTIDSSWLPNPDMAASLASTEPASPHNTSPRYLIALVVSWLACALGRGYLYKSSATQYSAMPSPVAPRPDSEIPLSCSPLCLLIRDSPGSW</sequence>
<evidence type="ECO:0000256" key="1">
    <source>
        <dbReference type="SAM" id="Phobius"/>
    </source>
</evidence>
<proteinExistence type="predicted"/>
<evidence type="ECO:0000313" key="2">
    <source>
        <dbReference type="EMBL" id="KAK0711653.1"/>
    </source>
</evidence>